<dbReference type="AlphaFoldDB" id="A0A3Q8B4N8"/>
<protein>
    <submittedName>
        <fullName evidence="2">Magnetosome protein Mad26</fullName>
    </submittedName>
</protein>
<feature type="coiled-coil region" evidence="1">
    <location>
        <begin position="20"/>
        <end position="47"/>
    </location>
</feature>
<sequence length="191" mass="22302">MEDTVVESVKVKDEDDREEFAEILREIRELKNTKLFLKSENERYRTQVESLSGELDGLSISISSAEAYSKSYNNRKKKCIENISTLKSKKETLIRKVSKFHDEIKRIQDDEKATRNLHEKLKGELNEIFDEKSIVMGRIKDVKKGLKKINLEKKVKAPNIKNCDNVLKQVHTSLKKIQNKMEVSMLFKRSN</sequence>
<dbReference type="EMBL" id="KY084568">
    <property type="protein sequence ID" value="ASQ41169.1"/>
    <property type="molecule type" value="Genomic_DNA"/>
</dbReference>
<keyword evidence="1" id="KW-0175">Coiled coil</keyword>
<proteinExistence type="predicted"/>
<name>A0A3Q8B4N8_9BACT</name>
<reference evidence="2" key="1">
    <citation type="submission" date="2016-11" db="EMBL/GenBank/DDBJ databases">
        <title>Region harboring genes involved in magnetosome formation of Candidatus Magnetananas rongchenensis.</title>
        <authorList>
            <person name="Wang M."/>
            <person name="Chen Y.-R."/>
            <person name="Zhang W."/>
            <person name="Pan H."/>
            <person name="Xiao T."/>
            <person name="Wu L.-F."/>
        </authorList>
    </citation>
    <scope>NUCLEOTIDE SEQUENCE</scope>
</reference>
<organism evidence="2">
    <name type="scientific">Candidatus Magnetananas rongchengensis</name>
    <dbReference type="NCBI Taxonomy" id="1463558"/>
    <lineage>
        <taxon>Bacteria</taxon>
        <taxon>Pseudomonadati</taxon>
        <taxon>Thermodesulfobacteriota</taxon>
        <taxon>Desulfobacteria</taxon>
        <taxon>Desulfobacterales</taxon>
        <taxon>Desulfobacteraceae</taxon>
        <taxon>Candidatus Magnetananas</taxon>
    </lineage>
</organism>
<accession>A0A3Q8B4N8</accession>
<gene>
    <name evidence="2" type="primary">mad26</name>
</gene>
<evidence type="ECO:0000313" key="2">
    <source>
        <dbReference type="EMBL" id="ASQ41169.1"/>
    </source>
</evidence>
<evidence type="ECO:0000256" key="1">
    <source>
        <dbReference type="SAM" id="Coils"/>
    </source>
</evidence>